<sequence>MLNATTIHSPSHTPPQTTFNPFPKPQTITIHSFPKPQATDHHNPHVTHCLFHTSPNPTFSLSAPHRATTHMSLKSRITKTCTSLASYAADLTHVSLKAPNSNHYDPRFTHC</sequence>
<evidence type="ECO:0000313" key="3">
    <source>
        <dbReference type="Proteomes" id="UP000499080"/>
    </source>
</evidence>
<feature type="region of interest" description="Disordered" evidence="1">
    <location>
        <begin position="1"/>
        <end position="42"/>
    </location>
</feature>
<protein>
    <submittedName>
        <fullName evidence="2">Uncharacterized protein</fullName>
    </submittedName>
</protein>
<organism evidence="2 3">
    <name type="scientific">Araneus ventricosus</name>
    <name type="common">Orbweaver spider</name>
    <name type="synonym">Epeira ventricosa</name>
    <dbReference type="NCBI Taxonomy" id="182803"/>
    <lineage>
        <taxon>Eukaryota</taxon>
        <taxon>Metazoa</taxon>
        <taxon>Ecdysozoa</taxon>
        <taxon>Arthropoda</taxon>
        <taxon>Chelicerata</taxon>
        <taxon>Arachnida</taxon>
        <taxon>Araneae</taxon>
        <taxon>Araneomorphae</taxon>
        <taxon>Entelegynae</taxon>
        <taxon>Araneoidea</taxon>
        <taxon>Araneidae</taxon>
        <taxon>Araneus</taxon>
    </lineage>
</organism>
<feature type="compositionally biased region" description="Polar residues" evidence="1">
    <location>
        <begin position="1"/>
        <end position="30"/>
    </location>
</feature>
<comment type="caution">
    <text evidence="2">The sequence shown here is derived from an EMBL/GenBank/DDBJ whole genome shotgun (WGS) entry which is preliminary data.</text>
</comment>
<dbReference type="EMBL" id="BGPR01128290">
    <property type="protein sequence ID" value="GBN39297.1"/>
    <property type="molecule type" value="Genomic_DNA"/>
</dbReference>
<gene>
    <name evidence="2" type="ORF">AVEN_124177_1</name>
</gene>
<evidence type="ECO:0000313" key="2">
    <source>
        <dbReference type="EMBL" id="GBN39297.1"/>
    </source>
</evidence>
<reference evidence="2 3" key="1">
    <citation type="journal article" date="2019" name="Sci. Rep.">
        <title>Orb-weaving spider Araneus ventricosus genome elucidates the spidroin gene catalogue.</title>
        <authorList>
            <person name="Kono N."/>
            <person name="Nakamura H."/>
            <person name="Ohtoshi R."/>
            <person name="Moran D.A.P."/>
            <person name="Shinohara A."/>
            <person name="Yoshida Y."/>
            <person name="Fujiwara M."/>
            <person name="Mori M."/>
            <person name="Tomita M."/>
            <person name="Arakawa K."/>
        </authorList>
    </citation>
    <scope>NUCLEOTIDE SEQUENCE [LARGE SCALE GENOMIC DNA]</scope>
</reference>
<dbReference type="AlphaFoldDB" id="A0A4Y2NMR2"/>
<proteinExistence type="predicted"/>
<name>A0A4Y2NMR2_ARAVE</name>
<dbReference type="Proteomes" id="UP000499080">
    <property type="component" value="Unassembled WGS sequence"/>
</dbReference>
<accession>A0A4Y2NMR2</accession>
<keyword evidence="3" id="KW-1185">Reference proteome</keyword>
<evidence type="ECO:0000256" key="1">
    <source>
        <dbReference type="SAM" id="MobiDB-lite"/>
    </source>
</evidence>